<sequence>MAMAGKSLVRKGRTVFWISIALVCAAIGTTLLLANDMRNLKAALRHFDVAWPIDTPAQPDAPVRPAPAPKLQTTGRKPPEPAPPPVRLRANFYEPEKPEILGSFQRQVYVGGPELCALLNDAGFINAGWLTSRFNADIAACFSERKLAATNPEAQGSLFLSVKGSPDGSINAIRMKIFWLDNADGQTLKRELIEALRIVIQKTHWTDFLDAIEPIDKLEDFNVDGFGADLTFSKEDGGSDSHGFLLILSMDGQDPAQLRTRSYFDRKAWLHLPGHLTTPQE</sequence>
<protein>
    <submittedName>
        <fullName evidence="2">DUF6030 family protein</fullName>
    </submittedName>
</protein>
<keyword evidence="3" id="KW-1185">Reference proteome</keyword>
<accession>A0AAE3QE99</accession>
<dbReference type="AlphaFoldDB" id="A0AAE3QE99"/>
<evidence type="ECO:0000313" key="2">
    <source>
        <dbReference type="EMBL" id="MDI7922410.1"/>
    </source>
</evidence>
<dbReference type="Pfam" id="PF19495">
    <property type="entry name" value="DUF6030"/>
    <property type="match status" value="1"/>
</dbReference>
<comment type="caution">
    <text evidence="2">The sequence shown here is derived from an EMBL/GenBank/DDBJ whole genome shotgun (WGS) entry which is preliminary data.</text>
</comment>
<dbReference type="Proteomes" id="UP001161580">
    <property type="component" value="Unassembled WGS sequence"/>
</dbReference>
<organism evidence="2 3">
    <name type="scientific">Ferirhizobium litorale</name>
    <dbReference type="NCBI Taxonomy" id="2927786"/>
    <lineage>
        <taxon>Bacteria</taxon>
        <taxon>Pseudomonadati</taxon>
        <taxon>Pseudomonadota</taxon>
        <taxon>Alphaproteobacteria</taxon>
        <taxon>Hyphomicrobiales</taxon>
        <taxon>Rhizobiaceae</taxon>
        <taxon>Ferirhizobium</taxon>
    </lineage>
</organism>
<dbReference type="EMBL" id="JALDYZ010000004">
    <property type="protein sequence ID" value="MDI7922410.1"/>
    <property type="molecule type" value="Genomic_DNA"/>
</dbReference>
<proteinExistence type="predicted"/>
<evidence type="ECO:0000313" key="3">
    <source>
        <dbReference type="Proteomes" id="UP001161580"/>
    </source>
</evidence>
<dbReference type="RefSeq" id="WP_311786639.1">
    <property type="nucleotide sequence ID" value="NZ_JALDYY010000005.1"/>
</dbReference>
<dbReference type="InterPro" id="IPR046071">
    <property type="entry name" value="DUF6030"/>
</dbReference>
<gene>
    <name evidence="2" type="ORF">MRS75_09965</name>
</gene>
<reference evidence="2" key="1">
    <citation type="submission" date="2022-03" db="EMBL/GenBank/DDBJ databases">
        <title>Fererhizobium litorale gen. nov., sp. nov., isolated from sandy sediments of the Sea of Japan seashore.</title>
        <authorList>
            <person name="Romanenko L."/>
            <person name="Kurilenko V."/>
            <person name="Otstavnykh N."/>
            <person name="Svetashev V."/>
            <person name="Tekutyeva L."/>
            <person name="Isaeva M."/>
            <person name="Mikhailov V."/>
        </authorList>
    </citation>
    <scope>NUCLEOTIDE SEQUENCE</scope>
    <source>
        <strain evidence="2">KMM 9576</strain>
    </source>
</reference>
<feature type="region of interest" description="Disordered" evidence="1">
    <location>
        <begin position="58"/>
        <end position="85"/>
    </location>
</feature>
<evidence type="ECO:0000256" key="1">
    <source>
        <dbReference type="SAM" id="MobiDB-lite"/>
    </source>
</evidence>
<name>A0AAE3QE99_9HYPH</name>